<dbReference type="EMBL" id="AP028213">
    <property type="protein sequence ID" value="BEI89508.1"/>
    <property type="molecule type" value="Genomic_DNA"/>
</dbReference>
<dbReference type="Gene3D" id="3.90.1640.10">
    <property type="entry name" value="inorganic pyrophosphatase (n-terminal core)"/>
    <property type="match status" value="1"/>
</dbReference>
<sequence>MPSGSVVPGRLADWLVSQKEAFLADLKAGRGKGWIVSVGNEAGDLDTMASSVSYAFLASTLQAQRIVPVLLTPKKYMHLRPENLLALDQSSIPADVLLHIEDLAVKACDLISAGVEFALVDHNRLLPDFGTGDAAYSCVKSILDHHEDEGVSLSASPRVIVVPNGSSTSLVTLNFKDAWAASMSGPAGVAGSPVPPEIATLLLSALMIDTQGLKPNGKAMPRDIEAAEFLYPLSSLPTVGATAAVGATGGNLPTPLDTFTKELITTKFDISHLGEHDLLVRDYKEYLWDTSSKTSPHLSVGLCTVPVKLEHVLKREKGWANFMTIADEYMDEQKLDVLGITTSWKNSRGKGRRELLLAVRGGGALPDLAAASRVLDALTAGLEGDTETFALEAWKYKDESLAPPSALLNSPARVARVWRQGNHRSTRKQIAPAMHRIVSALT</sequence>
<accession>A0AA48IIL9</accession>
<dbReference type="Gene3D" id="3.10.310.20">
    <property type="entry name" value="DHHA2 domain"/>
    <property type="match status" value="1"/>
</dbReference>
<evidence type="ECO:0000259" key="1">
    <source>
        <dbReference type="SMART" id="SM01131"/>
    </source>
</evidence>
<gene>
    <name evidence="2" type="primary">PPX1</name>
    <name evidence="2" type="ORF">CcaverHIS019_0208700</name>
</gene>
<dbReference type="RefSeq" id="XP_060454774.1">
    <property type="nucleotide sequence ID" value="XM_060597930.1"/>
</dbReference>
<dbReference type="Pfam" id="PF02833">
    <property type="entry name" value="DHHA2"/>
    <property type="match status" value="1"/>
</dbReference>
<reference evidence="2" key="1">
    <citation type="journal article" date="2023" name="BMC Genomics">
        <title>Chromosome-level genome assemblies of Cutaneotrichosporon spp. (Trichosporonales, Basidiomycota) reveal imbalanced evolution between nucleotide sequences and chromosome synteny.</title>
        <authorList>
            <person name="Kobayashi Y."/>
            <person name="Kayamori A."/>
            <person name="Aoki K."/>
            <person name="Shiwa Y."/>
            <person name="Matsutani M."/>
            <person name="Fujita N."/>
            <person name="Sugita T."/>
            <person name="Iwasaki W."/>
            <person name="Tanaka N."/>
            <person name="Takashima M."/>
        </authorList>
    </citation>
    <scope>NUCLEOTIDE SEQUENCE</scope>
    <source>
        <strain evidence="2">HIS019</strain>
    </source>
</reference>
<dbReference type="GO" id="GO:0004309">
    <property type="term" value="F:exopolyphosphatase activity"/>
    <property type="evidence" value="ECO:0007669"/>
    <property type="project" value="TreeGrafter"/>
</dbReference>
<dbReference type="InterPro" id="IPR038763">
    <property type="entry name" value="DHH_sf"/>
</dbReference>
<dbReference type="PANTHER" id="PTHR12112:SF39">
    <property type="entry name" value="EG:152A3.5 PROTEIN (FBGN0003116_PN PROTEIN)"/>
    <property type="match status" value="1"/>
</dbReference>
<dbReference type="SUPFAM" id="SSF64182">
    <property type="entry name" value="DHH phosphoesterases"/>
    <property type="match status" value="1"/>
</dbReference>
<evidence type="ECO:0000313" key="3">
    <source>
        <dbReference type="Proteomes" id="UP001233271"/>
    </source>
</evidence>
<dbReference type="GeneID" id="85493379"/>
<feature type="domain" description="DHHA2" evidence="1">
    <location>
        <begin position="260"/>
        <end position="438"/>
    </location>
</feature>
<name>A0AA48IIL9_9TREE</name>
<dbReference type="Proteomes" id="UP001233271">
    <property type="component" value="Chromosome 2"/>
</dbReference>
<dbReference type="KEGG" id="ccac:CcaHIS019_0208700"/>
<organism evidence="2 3">
    <name type="scientific">Cutaneotrichosporon cavernicola</name>
    <dbReference type="NCBI Taxonomy" id="279322"/>
    <lineage>
        <taxon>Eukaryota</taxon>
        <taxon>Fungi</taxon>
        <taxon>Dikarya</taxon>
        <taxon>Basidiomycota</taxon>
        <taxon>Agaricomycotina</taxon>
        <taxon>Tremellomycetes</taxon>
        <taxon>Trichosporonales</taxon>
        <taxon>Trichosporonaceae</taxon>
        <taxon>Cutaneotrichosporon</taxon>
    </lineage>
</organism>
<dbReference type="AlphaFoldDB" id="A0AA48IIL9"/>
<dbReference type="InterPro" id="IPR004097">
    <property type="entry name" value="DHHA2"/>
</dbReference>
<dbReference type="SMART" id="SM01131">
    <property type="entry name" value="DHHA2"/>
    <property type="match status" value="1"/>
</dbReference>
<evidence type="ECO:0000313" key="2">
    <source>
        <dbReference type="EMBL" id="BEI89508.1"/>
    </source>
</evidence>
<keyword evidence="3" id="KW-1185">Reference proteome</keyword>
<dbReference type="PANTHER" id="PTHR12112">
    <property type="entry name" value="BNIP - RELATED"/>
    <property type="match status" value="1"/>
</dbReference>
<protein>
    <recommendedName>
        <fullName evidence="1">DHHA2 domain-containing protein</fullName>
    </recommendedName>
</protein>
<dbReference type="InterPro" id="IPR038222">
    <property type="entry name" value="DHHA2_dom_sf"/>
</dbReference>
<proteinExistence type="predicted"/>
<dbReference type="GO" id="GO:0005737">
    <property type="term" value="C:cytoplasm"/>
    <property type="evidence" value="ECO:0007669"/>
    <property type="project" value="InterPro"/>
</dbReference>